<dbReference type="Proteomes" id="UP000515161">
    <property type="component" value="Unplaced"/>
</dbReference>
<organism evidence="3 4">
    <name type="scientific">Gymnodraco acuticeps</name>
    <name type="common">Antarctic dragonfish</name>
    <dbReference type="NCBI Taxonomy" id="8218"/>
    <lineage>
        <taxon>Eukaryota</taxon>
        <taxon>Metazoa</taxon>
        <taxon>Chordata</taxon>
        <taxon>Craniata</taxon>
        <taxon>Vertebrata</taxon>
        <taxon>Euteleostomi</taxon>
        <taxon>Actinopterygii</taxon>
        <taxon>Neopterygii</taxon>
        <taxon>Teleostei</taxon>
        <taxon>Neoteleostei</taxon>
        <taxon>Acanthomorphata</taxon>
        <taxon>Eupercaria</taxon>
        <taxon>Perciformes</taxon>
        <taxon>Notothenioidei</taxon>
        <taxon>Bathydraconidae</taxon>
        <taxon>Gymnodraco</taxon>
    </lineage>
</organism>
<evidence type="ECO:0000313" key="3">
    <source>
        <dbReference type="Proteomes" id="UP000515161"/>
    </source>
</evidence>
<dbReference type="InterPro" id="IPR036691">
    <property type="entry name" value="Endo/exonu/phosph_ase_sf"/>
</dbReference>
<sequence length="749" mass="85389">MSSMQVCHCGWSNVTTYHGLRIHQGKMGCTQRGMSIPEREQIRLPNYITSSDIGSNSWITPVRKEITNTSDKSMQMCDCGWSKVTTYHGLRIHQGMMGCTPRGMEIPEREQIRFPNDITSSDIGSNSWITPVWKEITNTSDKSMQMCDCGWSNVTTYHGLRTHQGMMGCAQRGMSIPEREQIRFPNYITSSNIGSNSWITLVQKEITNTSDKSMQMCYCGWSNVTTYQGLRTHQGMMGCTPRGMETPESEQFRFTGYKYTNADSGPSIKIDNTLTPPYHSKTHQNTNNVRRALDFSTGAQQLQQVEQYWELPTTSNNHSSRPTAFQLKEMEKEMEAQKSQEMRQDMIRADLQQKMQTREQKISEVTSSVKACMGGLDAECLEINSVFSEVMKVVEDSWQEALQPLEERRQRVSREGKDQVKKLQKEIDKIFQTIDEWEENGDWQGLPKTGLDDSRDWKHLTVDTSFSFGSLRATTSSMMEKIHQELEKLSSVEPKMSRTPTLRHYNKQHVNLTNLLPIPRSTQPPPMQRHLRAALLNTRSINNKSNILNKFIKDNNLDFLYLTETWQKPQDFFLLNEITPAGFTYIDKPRPLRGGGIAAIIRKEIKTIRIPIPDVSSFEHLIFKLSGPTPLVTAIIYRTPKSNPSFLSDLSVILTQLSAISPSVLLLGDFNIHVDDPTCKYASEFKKTLHLFHFSQHINFPTHCGGHTLDLVCSTGLTIHHLSSLNLHISDHLAIIMDINIPIPEHALF</sequence>
<dbReference type="PANTHER" id="PTHR33776:SF3">
    <property type="entry name" value="PHD-TYPE DOMAIN-CONTAINING PROTEIN"/>
    <property type="match status" value="1"/>
</dbReference>
<dbReference type="KEGG" id="gacu:117533727"/>
<dbReference type="RefSeq" id="XP_034053518.1">
    <property type="nucleotide sequence ID" value="XM_034197627.1"/>
</dbReference>
<evidence type="ECO:0000313" key="4">
    <source>
        <dbReference type="RefSeq" id="XP_034053518.1"/>
    </source>
</evidence>
<dbReference type="GeneID" id="117533727"/>
<keyword evidence="3" id="KW-1185">Reference proteome</keyword>
<name>A0A6P8SRV1_GYMAC</name>
<proteinExistence type="predicted"/>
<evidence type="ECO:0000259" key="1">
    <source>
        <dbReference type="Pfam" id="PF03372"/>
    </source>
</evidence>
<reference evidence="4" key="1">
    <citation type="submission" date="2025-08" db="UniProtKB">
        <authorList>
            <consortium name="RefSeq"/>
        </authorList>
    </citation>
    <scope>IDENTIFICATION</scope>
</reference>
<feature type="domain" description="Endonuclease/exonuclease/phosphatase" evidence="1">
    <location>
        <begin position="537"/>
        <end position="732"/>
    </location>
</feature>
<gene>
    <name evidence="4" type="primary">LOC117533727</name>
</gene>
<dbReference type="InParanoid" id="A0A6P8SRV1"/>
<dbReference type="InterPro" id="IPR058030">
    <property type="entry name" value="TRIM8/14/16/25/29/45/65_CC"/>
</dbReference>
<protein>
    <submittedName>
        <fullName evidence="4">Uncharacterized protein LOC117533727 isoform X1</fullName>
    </submittedName>
</protein>
<dbReference type="PANTHER" id="PTHR33776">
    <property type="entry name" value="ENDO/EXONUCLEASE/PHOSPHATASE DOMAIN-CONTAINING PROTEIN"/>
    <property type="match status" value="1"/>
</dbReference>
<dbReference type="SUPFAM" id="SSF56219">
    <property type="entry name" value="DNase I-like"/>
    <property type="match status" value="1"/>
</dbReference>
<dbReference type="OrthoDB" id="419189at2759"/>
<dbReference type="Gene3D" id="3.60.10.10">
    <property type="entry name" value="Endonuclease/exonuclease/phosphatase"/>
    <property type="match status" value="1"/>
</dbReference>
<evidence type="ECO:0000259" key="2">
    <source>
        <dbReference type="Pfam" id="PF25600"/>
    </source>
</evidence>
<dbReference type="Pfam" id="PF25600">
    <property type="entry name" value="TRIM_CC"/>
    <property type="match status" value="1"/>
</dbReference>
<dbReference type="Pfam" id="PF03372">
    <property type="entry name" value="Exo_endo_phos"/>
    <property type="match status" value="1"/>
</dbReference>
<dbReference type="InterPro" id="IPR005135">
    <property type="entry name" value="Endo/exonuclease/phosphatase"/>
</dbReference>
<feature type="domain" description="TRIM8/14/16/25/29/45/65 coiled-coil region" evidence="2">
    <location>
        <begin position="355"/>
        <end position="488"/>
    </location>
</feature>
<accession>A0A6P8SRV1</accession>
<dbReference type="AlphaFoldDB" id="A0A6P8SRV1"/>
<dbReference type="GO" id="GO:0003824">
    <property type="term" value="F:catalytic activity"/>
    <property type="evidence" value="ECO:0007669"/>
    <property type="project" value="InterPro"/>
</dbReference>